<evidence type="ECO:0000256" key="5">
    <source>
        <dbReference type="ARBA" id="ARBA00022842"/>
    </source>
</evidence>
<evidence type="ECO:0000256" key="9">
    <source>
        <dbReference type="ARBA" id="ARBA00048173"/>
    </source>
</evidence>
<dbReference type="GO" id="GO:0003964">
    <property type="term" value="F:RNA-directed DNA polymerase activity"/>
    <property type="evidence" value="ECO:0007669"/>
    <property type="project" value="UniProtKB-KW"/>
</dbReference>
<evidence type="ECO:0000256" key="1">
    <source>
        <dbReference type="ARBA" id="ARBA00012493"/>
    </source>
</evidence>
<proteinExistence type="inferred from homology"/>
<sequence>MEPTDLGELFSGTCQAGGNIQERWGGVRKLGVPTLLDRIAQQVVRQHLERQLEPLFHESSFGYRPKRSAHQAVKQSERNCFGHDFVVDLDIKGFFDNINHDLMMKALRHYCKDEWVAMYVSRWLKAGIMAEGEFVRTSAGTPQGGVVSPLLANLYLHVAFDEWMKRFHPEKPFERYADDVVIHCKTEKQAQFMPRQISQRMRVCHLELHPVKTKIVNLRGWSETKYTRKYDFLGFTIKASMQTIKGRGMLLPGTFVSIKSRTSILGKFRELAIHKWRKPIQEIARRLNPVVRGLLNYYHKLRGESMREVWNQLNHRLLKWVKWEKGLYKMAAVRWLKRQYKSSPGQFAHWKLVQP</sequence>
<keyword evidence="7" id="KW-0051">Antiviral defense</keyword>
<evidence type="ECO:0000256" key="7">
    <source>
        <dbReference type="ARBA" id="ARBA00023118"/>
    </source>
</evidence>
<dbReference type="InterPro" id="IPR000123">
    <property type="entry name" value="Reverse_transcriptase_msDNA"/>
</dbReference>
<keyword evidence="3" id="KW-0548">Nucleotidyltransferase</keyword>
<evidence type="ECO:0000259" key="10">
    <source>
        <dbReference type="PROSITE" id="PS50878"/>
    </source>
</evidence>
<dbReference type="Proteomes" id="UP000199403">
    <property type="component" value="Unassembled WGS sequence"/>
</dbReference>
<dbReference type="SUPFAM" id="SSF56672">
    <property type="entry name" value="DNA/RNA polymerases"/>
    <property type="match status" value="1"/>
</dbReference>
<dbReference type="GO" id="GO:0003723">
    <property type="term" value="F:RNA binding"/>
    <property type="evidence" value="ECO:0007669"/>
    <property type="project" value="InterPro"/>
</dbReference>
<dbReference type="EMBL" id="FNZH01000009">
    <property type="protein sequence ID" value="SEJ70317.1"/>
    <property type="molecule type" value="Genomic_DNA"/>
</dbReference>
<evidence type="ECO:0000256" key="4">
    <source>
        <dbReference type="ARBA" id="ARBA00022723"/>
    </source>
</evidence>
<dbReference type="InterPro" id="IPR043502">
    <property type="entry name" value="DNA/RNA_pol_sf"/>
</dbReference>
<comment type="similarity">
    <text evidence="8">Belongs to the bacterial reverse transcriptase family.</text>
</comment>
<feature type="domain" description="Reverse transcriptase" evidence="10">
    <location>
        <begin position="1"/>
        <end position="237"/>
    </location>
</feature>
<dbReference type="EC" id="2.7.7.49" evidence="1"/>
<evidence type="ECO:0000313" key="11">
    <source>
        <dbReference type="EMBL" id="SEJ70317.1"/>
    </source>
</evidence>
<accession>A0A1H7B258</accession>
<dbReference type="InterPro" id="IPR030931">
    <property type="entry name" value="Group_II_RT_mat"/>
</dbReference>
<comment type="catalytic activity">
    <reaction evidence="9">
        <text>DNA(n) + a 2'-deoxyribonucleoside 5'-triphosphate = DNA(n+1) + diphosphate</text>
        <dbReference type="Rhea" id="RHEA:22508"/>
        <dbReference type="Rhea" id="RHEA-COMP:17339"/>
        <dbReference type="Rhea" id="RHEA-COMP:17340"/>
        <dbReference type="ChEBI" id="CHEBI:33019"/>
        <dbReference type="ChEBI" id="CHEBI:61560"/>
        <dbReference type="ChEBI" id="CHEBI:173112"/>
        <dbReference type="EC" id="2.7.7.49"/>
    </reaction>
</comment>
<dbReference type="NCBIfam" id="TIGR04416">
    <property type="entry name" value="group_II_RT_mat"/>
    <property type="match status" value="1"/>
</dbReference>
<dbReference type="PANTHER" id="PTHR34047:SF3">
    <property type="entry name" value="BLR2052 PROTEIN"/>
    <property type="match status" value="1"/>
</dbReference>
<dbReference type="InterPro" id="IPR000477">
    <property type="entry name" value="RT_dom"/>
</dbReference>
<dbReference type="AlphaFoldDB" id="A0A1H7B258"/>
<dbReference type="InterPro" id="IPR013597">
    <property type="entry name" value="Mat_intron_G2"/>
</dbReference>
<reference evidence="12" key="1">
    <citation type="submission" date="2016-10" db="EMBL/GenBank/DDBJ databases">
        <authorList>
            <person name="Varghese N."/>
            <person name="Submissions S."/>
        </authorList>
    </citation>
    <scope>NUCLEOTIDE SEQUENCE [LARGE SCALE GENOMIC DNA]</scope>
    <source>
        <strain evidence="12">IBRC-M 10761</strain>
    </source>
</reference>
<protein>
    <recommendedName>
        <fullName evidence="1">RNA-directed DNA polymerase</fullName>
        <ecNumber evidence="1">2.7.7.49</ecNumber>
    </recommendedName>
</protein>
<keyword evidence="2" id="KW-0808">Transferase</keyword>
<evidence type="ECO:0000256" key="3">
    <source>
        <dbReference type="ARBA" id="ARBA00022695"/>
    </source>
</evidence>
<evidence type="ECO:0000256" key="8">
    <source>
        <dbReference type="ARBA" id="ARBA00034120"/>
    </source>
</evidence>
<keyword evidence="4" id="KW-0479">Metal-binding</keyword>
<gene>
    <name evidence="11" type="ORF">SAMN05192553_1091</name>
</gene>
<keyword evidence="6 11" id="KW-0695">RNA-directed DNA polymerase</keyword>
<evidence type="ECO:0000313" key="12">
    <source>
        <dbReference type="Proteomes" id="UP000199403"/>
    </source>
</evidence>
<dbReference type="PRINTS" id="PR00866">
    <property type="entry name" value="RNADNAPOLMS"/>
</dbReference>
<evidence type="ECO:0000256" key="2">
    <source>
        <dbReference type="ARBA" id="ARBA00022679"/>
    </source>
</evidence>
<dbReference type="CDD" id="cd01651">
    <property type="entry name" value="RT_G2_intron"/>
    <property type="match status" value="1"/>
</dbReference>
<dbReference type="GO" id="GO:0051607">
    <property type="term" value="P:defense response to virus"/>
    <property type="evidence" value="ECO:0007669"/>
    <property type="project" value="UniProtKB-KW"/>
</dbReference>
<dbReference type="InterPro" id="IPR051083">
    <property type="entry name" value="GrpII_Intron_Splice-Mob/Def"/>
</dbReference>
<dbReference type="GO" id="GO:0046872">
    <property type="term" value="F:metal ion binding"/>
    <property type="evidence" value="ECO:0007669"/>
    <property type="project" value="UniProtKB-KW"/>
</dbReference>
<evidence type="ECO:0000256" key="6">
    <source>
        <dbReference type="ARBA" id="ARBA00022918"/>
    </source>
</evidence>
<name>A0A1H7B258_9BACT</name>
<dbReference type="Pfam" id="PF08388">
    <property type="entry name" value="GIIM"/>
    <property type="match status" value="1"/>
</dbReference>
<dbReference type="STRING" id="1416801.SAMN05192553_1091"/>
<keyword evidence="5" id="KW-0460">Magnesium</keyword>
<organism evidence="11 12">
    <name type="scientific">Cyclobacterium xiamenense</name>
    <dbReference type="NCBI Taxonomy" id="1297121"/>
    <lineage>
        <taxon>Bacteria</taxon>
        <taxon>Pseudomonadati</taxon>
        <taxon>Bacteroidota</taxon>
        <taxon>Cytophagia</taxon>
        <taxon>Cytophagales</taxon>
        <taxon>Cyclobacteriaceae</taxon>
        <taxon>Cyclobacterium</taxon>
    </lineage>
</organism>
<dbReference type="PANTHER" id="PTHR34047">
    <property type="entry name" value="NUCLEAR INTRON MATURASE 1, MITOCHONDRIAL-RELATED"/>
    <property type="match status" value="1"/>
</dbReference>
<dbReference type="PROSITE" id="PS50878">
    <property type="entry name" value="RT_POL"/>
    <property type="match status" value="1"/>
</dbReference>
<dbReference type="Pfam" id="PF00078">
    <property type="entry name" value="RVT_1"/>
    <property type="match status" value="1"/>
</dbReference>
<keyword evidence="12" id="KW-1185">Reference proteome</keyword>